<proteinExistence type="predicted"/>
<feature type="non-terminal residue" evidence="2">
    <location>
        <position position="1"/>
    </location>
</feature>
<evidence type="ECO:0000256" key="1">
    <source>
        <dbReference type="SAM" id="MobiDB-lite"/>
    </source>
</evidence>
<feature type="non-terminal residue" evidence="2">
    <location>
        <position position="150"/>
    </location>
</feature>
<dbReference type="AlphaFoldDB" id="A0A139HZ15"/>
<protein>
    <submittedName>
        <fullName evidence="2">Uncharacterized protein</fullName>
    </submittedName>
</protein>
<feature type="compositionally biased region" description="Polar residues" evidence="1">
    <location>
        <begin position="1"/>
        <end position="18"/>
    </location>
</feature>
<reference evidence="2 3" key="1">
    <citation type="submission" date="2015-07" db="EMBL/GenBank/DDBJ databases">
        <title>Comparative genomics of the Sigatoka disease complex on banana suggests a link between parallel evolutionary changes in Pseudocercospora fijiensis and Pseudocercospora eumusae and increased virulence on the banana host.</title>
        <authorList>
            <person name="Chang T.-C."/>
            <person name="Salvucci A."/>
            <person name="Crous P.W."/>
            <person name="Stergiopoulos I."/>
        </authorList>
    </citation>
    <scope>NUCLEOTIDE SEQUENCE [LARGE SCALE GENOMIC DNA]</scope>
    <source>
        <strain evidence="2 3">CBS 114824</strain>
    </source>
</reference>
<evidence type="ECO:0000313" key="2">
    <source>
        <dbReference type="EMBL" id="KXT07667.1"/>
    </source>
</evidence>
<keyword evidence="3" id="KW-1185">Reference proteome</keyword>
<name>A0A139HZ15_9PEZI</name>
<dbReference type="EMBL" id="LFZN01000001">
    <property type="protein sequence ID" value="KXT07667.1"/>
    <property type="molecule type" value="Genomic_DNA"/>
</dbReference>
<comment type="caution">
    <text evidence="2">The sequence shown here is derived from an EMBL/GenBank/DDBJ whole genome shotgun (WGS) entry which is preliminary data.</text>
</comment>
<dbReference type="OrthoDB" id="2017974at2759"/>
<organism evidence="2 3">
    <name type="scientific">Pseudocercospora eumusae</name>
    <dbReference type="NCBI Taxonomy" id="321146"/>
    <lineage>
        <taxon>Eukaryota</taxon>
        <taxon>Fungi</taxon>
        <taxon>Dikarya</taxon>
        <taxon>Ascomycota</taxon>
        <taxon>Pezizomycotina</taxon>
        <taxon>Dothideomycetes</taxon>
        <taxon>Dothideomycetidae</taxon>
        <taxon>Mycosphaerellales</taxon>
        <taxon>Mycosphaerellaceae</taxon>
        <taxon>Pseudocercospora</taxon>
    </lineage>
</organism>
<evidence type="ECO:0000313" key="3">
    <source>
        <dbReference type="Proteomes" id="UP000070133"/>
    </source>
</evidence>
<accession>A0A139HZ15</accession>
<gene>
    <name evidence="2" type="ORF">AC578_10177</name>
</gene>
<feature type="region of interest" description="Disordered" evidence="1">
    <location>
        <begin position="1"/>
        <end position="25"/>
    </location>
</feature>
<sequence length="150" mass="16437">HSNESDGWTASHDSNITPPKSPTCAATPVPTALAGQIDRLSLDHPHRHNANHPLEQLGAEVKGIYTGLVMVEAKCISIDAALAADPRSDLGPRQWQALIALHRTLLYEHYDFVMVRTFLDAQKAADIADLTLGYLTSLCHPSNSWSIYEI</sequence>
<dbReference type="Proteomes" id="UP000070133">
    <property type="component" value="Unassembled WGS sequence"/>
</dbReference>